<organism evidence="10 11">
    <name type="scientific">Lentinula lateritia</name>
    <dbReference type="NCBI Taxonomy" id="40482"/>
    <lineage>
        <taxon>Eukaryota</taxon>
        <taxon>Fungi</taxon>
        <taxon>Dikarya</taxon>
        <taxon>Basidiomycota</taxon>
        <taxon>Agaricomycotina</taxon>
        <taxon>Agaricomycetes</taxon>
        <taxon>Agaricomycetidae</taxon>
        <taxon>Agaricales</taxon>
        <taxon>Marasmiineae</taxon>
        <taxon>Omphalotaceae</taxon>
        <taxon>Lentinula</taxon>
    </lineage>
</organism>
<evidence type="ECO:0000256" key="6">
    <source>
        <dbReference type="ARBA" id="ARBA00048568"/>
    </source>
</evidence>
<evidence type="ECO:0000256" key="3">
    <source>
        <dbReference type="ARBA" id="ARBA00022691"/>
    </source>
</evidence>
<dbReference type="PROSITE" id="PS50280">
    <property type="entry name" value="SET"/>
    <property type="match status" value="1"/>
</dbReference>
<evidence type="ECO:0000313" key="10">
    <source>
        <dbReference type="EMBL" id="KAJ4468021.1"/>
    </source>
</evidence>
<evidence type="ECO:0000256" key="7">
    <source>
        <dbReference type="SAM" id="MobiDB-lite"/>
    </source>
</evidence>
<accession>A0ABQ8V4B8</accession>
<evidence type="ECO:0008006" key="12">
    <source>
        <dbReference type="Google" id="ProtNLM"/>
    </source>
</evidence>
<dbReference type="SMART" id="SM00317">
    <property type="entry name" value="SET"/>
    <property type="match status" value="1"/>
</dbReference>
<evidence type="ECO:0000256" key="2">
    <source>
        <dbReference type="ARBA" id="ARBA00022679"/>
    </source>
</evidence>
<evidence type="ECO:0000259" key="9">
    <source>
        <dbReference type="PROSITE" id="PS51633"/>
    </source>
</evidence>
<dbReference type="Pfam" id="PF18264">
    <property type="entry name" value="preSET_CXC"/>
    <property type="match status" value="1"/>
</dbReference>
<name>A0ABQ8V4B8_9AGAR</name>
<dbReference type="SUPFAM" id="SSF82199">
    <property type="entry name" value="SET domain"/>
    <property type="match status" value="1"/>
</dbReference>
<proteinExistence type="predicted"/>
<dbReference type="InterPro" id="IPR026489">
    <property type="entry name" value="CXC_dom"/>
</dbReference>
<dbReference type="PANTHER" id="PTHR45747">
    <property type="entry name" value="HISTONE-LYSINE N-METHYLTRANSFERASE E(Z)"/>
    <property type="match status" value="1"/>
</dbReference>
<gene>
    <name evidence="10" type="ORF">C8R41DRAFT_43870</name>
</gene>
<evidence type="ECO:0000256" key="1">
    <source>
        <dbReference type="ARBA" id="ARBA00022603"/>
    </source>
</evidence>
<comment type="caution">
    <text evidence="10">The sequence shown here is derived from an EMBL/GenBank/DDBJ whole genome shotgun (WGS) entry which is preliminary data.</text>
</comment>
<sequence>MSSALYSEDDKDDFLSSLRIQSGSSSSTLSSRPNSCERAEAAESSDRYTLAVEVLKTVYHEFYDEHVRLAQEEIDDLKFFNEPLLEESPWITFLNSTDGEDQVIQLEEMHIIILENAFDESEELYYHCCAPASQNMEELELSNFIPHADAPEFDLEEFLAWDGDARDSLPFPWQNLEDPDRDIIDVEVARILHYKHQFTFKEIDNLELLRLSLRGPNNNPESGLLWMNSQRETIEWQSSSSAKLQLPRFPTNFSHGTLLEAINAETQEGILLKYAKLNPCSKFCFMTHLNEETIETSIWRAEDEQELRELLAFIPDANPCDLAVMCRKRCYEVYFHRKNIYPDNEILKRRYNENLERRNTTLNLPLPRDLSEFENRVDKLGNPILDSSHNPCIHQGSCGTEAPNCSCYTSRHYCRRECRCPQDCPYRIPGCHCKVKKGIACNTTRCPCRQAGRECDPERCLSCDARACGYNGITNCRNVRMQQEQHSQFQIEIKPSERHGNGAFACKPARKNQLIGEYVGEIQGRNTTDEYQIINNFRELNYIFDFKGSEVLNSATMGNELRYLNHDSEIFNCKPEMIEVNGDLRICIVSTKYIKKGEELFLDYGELYWPQTD</sequence>
<dbReference type="InterPro" id="IPR041355">
    <property type="entry name" value="Pre-SET_CXC"/>
</dbReference>
<feature type="domain" description="CXC" evidence="9">
    <location>
        <begin position="370"/>
        <end position="480"/>
    </location>
</feature>
<dbReference type="Gene3D" id="2.170.270.10">
    <property type="entry name" value="SET domain"/>
    <property type="match status" value="1"/>
</dbReference>
<keyword evidence="11" id="KW-1185">Reference proteome</keyword>
<dbReference type="Proteomes" id="UP001150217">
    <property type="component" value="Unassembled WGS sequence"/>
</dbReference>
<dbReference type="EMBL" id="JANVFT010000103">
    <property type="protein sequence ID" value="KAJ4468021.1"/>
    <property type="molecule type" value="Genomic_DNA"/>
</dbReference>
<dbReference type="InterPro" id="IPR045318">
    <property type="entry name" value="EZH1/2-like"/>
</dbReference>
<dbReference type="InterPro" id="IPR001214">
    <property type="entry name" value="SET_dom"/>
</dbReference>
<keyword evidence="2" id="KW-0808">Transferase</keyword>
<dbReference type="Pfam" id="PF00856">
    <property type="entry name" value="SET"/>
    <property type="match status" value="1"/>
</dbReference>
<comment type="catalytic activity">
    <reaction evidence="6">
        <text>L-lysyl(27)-[histone H3] + 3 S-adenosyl-L-methionine = N(6),N(6),N(6)-trimethyl-L-lysyl(27)-[histone H3] + 3 S-adenosyl-L-homocysteine + 3 H(+)</text>
        <dbReference type="Rhea" id="RHEA:60292"/>
        <dbReference type="Rhea" id="RHEA-COMP:15535"/>
        <dbReference type="Rhea" id="RHEA-COMP:15548"/>
        <dbReference type="ChEBI" id="CHEBI:15378"/>
        <dbReference type="ChEBI" id="CHEBI:29969"/>
        <dbReference type="ChEBI" id="CHEBI:57856"/>
        <dbReference type="ChEBI" id="CHEBI:59789"/>
        <dbReference type="ChEBI" id="CHEBI:61961"/>
        <dbReference type="EC" id="2.1.1.356"/>
    </reaction>
</comment>
<evidence type="ECO:0000313" key="11">
    <source>
        <dbReference type="Proteomes" id="UP001150217"/>
    </source>
</evidence>
<feature type="region of interest" description="Disordered" evidence="7">
    <location>
        <begin position="18"/>
        <end position="40"/>
    </location>
</feature>
<dbReference type="InterPro" id="IPR046341">
    <property type="entry name" value="SET_dom_sf"/>
</dbReference>
<keyword evidence="4" id="KW-0805">Transcription regulation</keyword>
<evidence type="ECO:0000259" key="8">
    <source>
        <dbReference type="PROSITE" id="PS50280"/>
    </source>
</evidence>
<evidence type="ECO:0000256" key="4">
    <source>
        <dbReference type="ARBA" id="ARBA00023015"/>
    </source>
</evidence>
<dbReference type="PROSITE" id="PS51633">
    <property type="entry name" value="CXC"/>
    <property type="match status" value="1"/>
</dbReference>
<dbReference type="PANTHER" id="PTHR45747:SF4">
    <property type="entry name" value="HISTONE-LYSINE N-METHYLTRANSFERASE E(Z)"/>
    <property type="match status" value="1"/>
</dbReference>
<keyword evidence="1" id="KW-0489">Methyltransferase</keyword>
<feature type="domain" description="SET" evidence="8">
    <location>
        <begin position="489"/>
        <end position="605"/>
    </location>
</feature>
<feature type="compositionally biased region" description="Low complexity" evidence="7">
    <location>
        <begin position="18"/>
        <end position="31"/>
    </location>
</feature>
<evidence type="ECO:0000256" key="5">
    <source>
        <dbReference type="ARBA" id="ARBA00023163"/>
    </source>
</evidence>
<reference evidence="10" key="1">
    <citation type="submission" date="2022-08" db="EMBL/GenBank/DDBJ databases">
        <title>A Global Phylogenomic Analysis of the Shiitake Genus Lentinula.</title>
        <authorList>
            <consortium name="DOE Joint Genome Institute"/>
            <person name="Sierra-Patev S."/>
            <person name="Min B."/>
            <person name="Naranjo-Ortiz M."/>
            <person name="Looney B."/>
            <person name="Konkel Z."/>
            <person name="Slot J.C."/>
            <person name="Sakamoto Y."/>
            <person name="Steenwyk J.L."/>
            <person name="Rokas A."/>
            <person name="Carro J."/>
            <person name="Camarero S."/>
            <person name="Ferreira P."/>
            <person name="Molpeceres G."/>
            <person name="Ruiz-Duenas F.J."/>
            <person name="Serrano A."/>
            <person name="Henrissat B."/>
            <person name="Drula E."/>
            <person name="Hughes K.W."/>
            <person name="Mata J.L."/>
            <person name="Ishikawa N.K."/>
            <person name="Vargas-Isla R."/>
            <person name="Ushijima S."/>
            <person name="Smith C.A."/>
            <person name="Ahrendt S."/>
            <person name="Andreopoulos W."/>
            <person name="He G."/>
            <person name="Labutti K."/>
            <person name="Lipzen A."/>
            <person name="Ng V."/>
            <person name="Riley R."/>
            <person name="Sandor L."/>
            <person name="Barry K."/>
            <person name="Martinez A.T."/>
            <person name="Xiao Y."/>
            <person name="Gibbons J.G."/>
            <person name="Terashima K."/>
            <person name="Grigoriev I.V."/>
            <person name="Hibbett D.S."/>
        </authorList>
    </citation>
    <scope>NUCLEOTIDE SEQUENCE</scope>
    <source>
        <strain evidence="10">RHP3577 ss4</strain>
    </source>
</reference>
<protein>
    <recommendedName>
        <fullName evidence="12">SET domain-containing protein</fullName>
    </recommendedName>
</protein>
<keyword evidence="3" id="KW-0949">S-adenosyl-L-methionine</keyword>
<keyword evidence="5" id="KW-0804">Transcription</keyword>